<accession>D0MHY2</accession>
<dbReference type="HAMAP" id="MF_01895">
    <property type="entry name" value="RNase_R"/>
    <property type="match status" value="1"/>
</dbReference>
<evidence type="ECO:0000256" key="5">
    <source>
        <dbReference type="ARBA" id="ARBA00022801"/>
    </source>
</evidence>
<dbReference type="InterPro" id="IPR004476">
    <property type="entry name" value="RNase_II/RNase_R"/>
</dbReference>
<dbReference type="NCBIfam" id="TIGR00358">
    <property type="entry name" value="3_prime_RNase"/>
    <property type="match status" value="1"/>
</dbReference>
<dbReference type="InterPro" id="IPR011805">
    <property type="entry name" value="RNase_R"/>
</dbReference>
<sequence length="751" mass="86395">MARRKKSTQKKTKTARKKRLPTRPQIRRAILSLLRNNAHKAFRPKELAKLLDLRDYEAYQRFWEVLSELEHQHLVARVKGGRYTYERRPYRVEGILRVHPQGYGFVEIEGQEDEDIYISEAHMGTALDGDRVLVGLAAPARGDRRREGEVLKVLERRRKQAVGTFYPRGAYAFVVPDDPRLTRDIYVPREAFNGARAGDKVVVSIDRFDDPKASPEGRVLEVLGPASDPRVQVLALALSKDVRTGFPEAALKEAERIPDTIPEREYRRRLDLRDRAVFTIDPSDAKDFDDALHLRRLPNGHIEVGVHIADVSYYVRPGSALDEEAYQRGTSVYLVDRVIPMLPEKLSNQVCSLRPGEDKLTYSVLMELTPSARVVRYQIRETVIHSRQRFTYEEAQAIIDGADHPLAEPVRLAHELAQKLRKARMEAGAIDFDLPEVKVELDEAGNPIRIYRKERLAAHQLIEEFMLLANRLVAETIGKRTEAPPFVYRIHDRPDAEKIRQLAQYVRVFGYHLELTEDGTVSSKALNELLQHVKGTPEEPVIEEAALRAMAKARYSTQNIGHYGLAFDFYTHFTSPIRRYPDLMVHRLLKQYLKKAEKAPVVDADELEARCRHCSERERAAEEAERDSVRFKQVQYMQQHVGERFRGVVSSVTNFGVFVELEDVLVEGLVHVRDMGDDYYEYDERRYTLRGMYSGKRYRPGDVVEVVVVRADPATRQIDLRFVEPATDGEAPTPRRRRRRRKRAQAPGAGR</sequence>
<gene>
    <name evidence="8" type="primary">rnr</name>
    <name evidence="11" type="ordered locus">Rmar_1200</name>
</gene>
<evidence type="ECO:0000256" key="1">
    <source>
        <dbReference type="ARBA" id="ARBA00001849"/>
    </source>
</evidence>
<dbReference type="InterPro" id="IPR050180">
    <property type="entry name" value="RNR_Ribonuclease"/>
</dbReference>
<name>D0MHY2_RHOM4</name>
<dbReference type="Pfam" id="PF08206">
    <property type="entry name" value="OB_RNB"/>
    <property type="match status" value="1"/>
</dbReference>
<dbReference type="PANTHER" id="PTHR23355:SF9">
    <property type="entry name" value="DIS3-LIKE EXONUCLEASE 2"/>
    <property type="match status" value="1"/>
</dbReference>
<comment type="subcellular location">
    <subcellularLocation>
        <location evidence="2 8">Cytoplasm</location>
    </subcellularLocation>
</comment>
<dbReference type="GO" id="GO:0006402">
    <property type="term" value="P:mRNA catabolic process"/>
    <property type="evidence" value="ECO:0007669"/>
    <property type="project" value="TreeGrafter"/>
</dbReference>
<protein>
    <recommendedName>
        <fullName evidence="8">Ribonuclease R</fullName>
        <shortName evidence="8">RNase R</shortName>
        <ecNumber evidence="8">3.1.13.1</ecNumber>
    </recommendedName>
</protein>
<evidence type="ECO:0000256" key="4">
    <source>
        <dbReference type="ARBA" id="ARBA00022722"/>
    </source>
</evidence>
<evidence type="ECO:0000256" key="3">
    <source>
        <dbReference type="ARBA" id="ARBA00022490"/>
    </source>
</evidence>
<evidence type="ECO:0000256" key="2">
    <source>
        <dbReference type="ARBA" id="ARBA00004496"/>
    </source>
</evidence>
<dbReference type="SMART" id="SM00316">
    <property type="entry name" value="S1"/>
    <property type="match status" value="1"/>
</dbReference>
<dbReference type="RefSeq" id="WP_012843702.1">
    <property type="nucleotide sequence ID" value="NC_013501.1"/>
</dbReference>
<feature type="region of interest" description="Disordered" evidence="9">
    <location>
        <begin position="724"/>
        <end position="751"/>
    </location>
</feature>
<dbReference type="InterPro" id="IPR013223">
    <property type="entry name" value="RNase_B_OB_dom"/>
</dbReference>
<dbReference type="PROSITE" id="PS50126">
    <property type="entry name" value="S1"/>
    <property type="match status" value="1"/>
</dbReference>
<dbReference type="InterPro" id="IPR012340">
    <property type="entry name" value="NA-bd_OB-fold"/>
</dbReference>
<reference evidence="11 12" key="1">
    <citation type="journal article" date="2009" name="Stand. Genomic Sci.">
        <title>Complete genome sequence of Rhodothermus marinus type strain (R-10).</title>
        <authorList>
            <person name="Nolan M."/>
            <person name="Tindall B.J."/>
            <person name="Pomrenke H."/>
            <person name="Lapidus A."/>
            <person name="Copeland A."/>
            <person name="Glavina Del Rio T."/>
            <person name="Lucas S."/>
            <person name="Chen F."/>
            <person name="Tice H."/>
            <person name="Cheng J.F."/>
            <person name="Saunders E."/>
            <person name="Han C."/>
            <person name="Bruce D."/>
            <person name="Goodwin L."/>
            <person name="Chain P."/>
            <person name="Pitluck S."/>
            <person name="Ovchinikova G."/>
            <person name="Pati A."/>
            <person name="Ivanova N."/>
            <person name="Mavromatis K."/>
            <person name="Chen A."/>
            <person name="Palaniappan K."/>
            <person name="Land M."/>
            <person name="Hauser L."/>
            <person name="Chang Y.J."/>
            <person name="Jeffries C.D."/>
            <person name="Brettin T."/>
            <person name="Goker M."/>
            <person name="Bristow J."/>
            <person name="Eisen J.A."/>
            <person name="Markowitz V."/>
            <person name="Hugenholtz P."/>
            <person name="Kyrpides N.C."/>
            <person name="Klenk H.P."/>
            <person name="Detter J.C."/>
        </authorList>
    </citation>
    <scope>NUCLEOTIDE SEQUENCE [LARGE SCALE GENOMIC DNA]</scope>
    <source>
        <strain evidence="12">ATCC 43812 / DSM 4252 / R-10</strain>
    </source>
</reference>
<dbReference type="Gene3D" id="2.40.50.140">
    <property type="entry name" value="Nucleic acid-binding proteins"/>
    <property type="match status" value="3"/>
</dbReference>
<dbReference type="GO" id="GO:0008859">
    <property type="term" value="F:exoribonuclease II activity"/>
    <property type="evidence" value="ECO:0007669"/>
    <property type="project" value="UniProtKB-UniRule"/>
</dbReference>
<dbReference type="EC" id="3.1.13.1" evidence="8"/>
<dbReference type="InterPro" id="IPR022966">
    <property type="entry name" value="RNase_II/R_CS"/>
</dbReference>
<dbReference type="STRING" id="518766.Rmar_1200"/>
<dbReference type="PROSITE" id="PS01175">
    <property type="entry name" value="RIBONUCLEASE_II"/>
    <property type="match status" value="1"/>
</dbReference>
<keyword evidence="12" id="KW-1185">Reference proteome</keyword>
<dbReference type="OrthoDB" id="9764149at2"/>
<evidence type="ECO:0000313" key="11">
    <source>
        <dbReference type="EMBL" id="ACY48090.1"/>
    </source>
</evidence>
<dbReference type="Pfam" id="PF00773">
    <property type="entry name" value="RNB"/>
    <property type="match status" value="1"/>
</dbReference>
<dbReference type="SMART" id="SM00357">
    <property type="entry name" value="CSP"/>
    <property type="match status" value="2"/>
</dbReference>
<dbReference type="SUPFAM" id="SSF50249">
    <property type="entry name" value="Nucleic acid-binding proteins"/>
    <property type="match status" value="4"/>
</dbReference>
<dbReference type="HOGENOM" id="CLU_002333_4_1_10"/>
<dbReference type="InterPro" id="IPR011129">
    <property type="entry name" value="CSD"/>
</dbReference>
<dbReference type="Proteomes" id="UP000002221">
    <property type="component" value="Chromosome"/>
</dbReference>
<comment type="function">
    <text evidence="8">3'-5' exoribonuclease that releases 5'-nucleoside monophosphates and is involved in maturation of structured RNAs.</text>
</comment>
<evidence type="ECO:0000256" key="8">
    <source>
        <dbReference type="HAMAP-Rule" id="MF_01895"/>
    </source>
</evidence>
<dbReference type="InterPro" id="IPR001900">
    <property type="entry name" value="RNase_II/R"/>
</dbReference>
<dbReference type="KEGG" id="rmr:Rmar_1200"/>
<keyword evidence="6 8" id="KW-0269">Exonuclease</keyword>
<dbReference type="PANTHER" id="PTHR23355">
    <property type="entry name" value="RIBONUCLEASE"/>
    <property type="match status" value="1"/>
</dbReference>
<evidence type="ECO:0000256" key="9">
    <source>
        <dbReference type="SAM" id="MobiDB-lite"/>
    </source>
</evidence>
<dbReference type="Pfam" id="PF00575">
    <property type="entry name" value="S1"/>
    <property type="match status" value="1"/>
</dbReference>
<evidence type="ECO:0000259" key="10">
    <source>
        <dbReference type="PROSITE" id="PS50126"/>
    </source>
</evidence>
<dbReference type="GO" id="GO:0005829">
    <property type="term" value="C:cytosol"/>
    <property type="evidence" value="ECO:0007669"/>
    <property type="project" value="UniProtKB-ARBA"/>
</dbReference>
<dbReference type="SMART" id="SM00955">
    <property type="entry name" value="RNB"/>
    <property type="match status" value="1"/>
</dbReference>
<dbReference type="NCBIfam" id="TIGR02063">
    <property type="entry name" value="RNase_R"/>
    <property type="match status" value="1"/>
</dbReference>
<dbReference type="AlphaFoldDB" id="D0MHY2"/>
<feature type="region of interest" description="Disordered" evidence="9">
    <location>
        <begin position="1"/>
        <end position="21"/>
    </location>
</feature>
<keyword evidence="5 8" id="KW-0378">Hydrolase</keyword>
<dbReference type="eggNOG" id="COG0557">
    <property type="taxonomic scope" value="Bacteria"/>
</dbReference>
<proteinExistence type="inferred from homology"/>
<comment type="catalytic activity">
    <reaction evidence="1 8">
        <text>Exonucleolytic cleavage in the 3'- to 5'-direction to yield nucleoside 5'-phosphates.</text>
        <dbReference type="EC" id="3.1.13.1"/>
    </reaction>
</comment>
<evidence type="ECO:0000313" key="12">
    <source>
        <dbReference type="Proteomes" id="UP000002221"/>
    </source>
</evidence>
<evidence type="ECO:0000256" key="6">
    <source>
        <dbReference type="ARBA" id="ARBA00022839"/>
    </source>
</evidence>
<organism evidence="11 12">
    <name type="scientific">Rhodothermus marinus (strain ATCC 43812 / DSM 4252 / R-10)</name>
    <name type="common">Rhodothermus obamensis</name>
    <dbReference type="NCBI Taxonomy" id="518766"/>
    <lineage>
        <taxon>Bacteria</taxon>
        <taxon>Pseudomonadati</taxon>
        <taxon>Rhodothermota</taxon>
        <taxon>Rhodothermia</taxon>
        <taxon>Rhodothermales</taxon>
        <taxon>Rhodothermaceae</taxon>
        <taxon>Rhodothermus</taxon>
    </lineage>
</organism>
<dbReference type="EMBL" id="CP001807">
    <property type="protein sequence ID" value="ACY48090.1"/>
    <property type="molecule type" value="Genomic_DNA"/>
</dbReference>
<keyword evidence="4 8" id="KW-0540">Nuclease</keyword>
<dbReference type="CDD" id="cd04471">
    <property type="entry name" value="S1_RNase_R"/>
    <property type="match status" value="1"/>
</dbReference>
<evidence type="ECO:0000256" key="7">
    <source>
        <dbReference type="ARBA" id="ARBA00022884"/>
    </source>
</evidence>
<keyword evidence="3 8" id="KW-0963">Cytoplasm</keyword>
<keyword evidence="7 8" id="KW-0694">RNA-binding</keyword>
<dbReference type="Pfam" id="PF17876">
    <property type="entry name" value="CSD2"/>
    <property type="match status" value="1"/>
</dbReference>
<dbReference type="GO" id="GO:0003723">
    <property type="term" value="F:RNA binding"/>
    <property type="evidence" value="ECO:0007669"/>
    <property type="project" value="UniProtKB-UniRule"/>
</dbReference>
<dbReference type="InterPro" id="IPR040476">
    <property type="entry name" value="CSD2"/>
</dbReference>
<comment type="similarity">
    <text evidence="8">Belongs to the RNR ribonuclease family. RNase R subfamily.</text>
</comment>
<dbReference type="InterPro" id="IPR003029">
    <property type="entry name" value="S1_domain"/>
</dbReference>
<feature type="domain" description="S1 motif" evidence="10">
    <location>
        <begin position="642"/>
        <end position="723"/>
    </location>
</feature>
<feature type="compositionally biased region" description="Basic residues" evidence="9">
    <location>
        <begin position="734"/>
        <end position="744"/>
    </location>
</feature>